<protein>
    <submittedName>
        <fullName evidence="2">Uncharacterized protein</fullName>
    </submittedName>
</protein>
<evidence type="ECO:0000256" key="1">
    <source>
        <dbReference type="SAM" id="MobiDB-lite"/>
    </source>
</evidence>
<reference evidence="2 3" key="1">
    <citation type="journal article" date="2011" name="J. Microbiol.">
        <title>Complete genome of Leptospirillum ferriphilum ML-04 provides insight into its physiology and environmental adaptation.</title>
        <authorList>
            <person name="Mi S."/>
            <person name="Song J."/>
            <person name="Lin J."/>
            <person name="Che Y."/>
            <person name="Zheng H."/>
            <person name="Lin J."/>
        </authorList>
    </citation>
    <scope>NUCLEOTIDE SEQUENCE [LARGE SCALE GENOMIC DNA]</scope>
    <source>
        <strain evidence="2 3">ML-04</strain>
    </source>
</reference>
<dbReference type="PATRIC" id="fig|1048260.3.peg.673"/>
<name>J9ZAI2_LEPFM</name>
<dbReference type="STRING" id="1048260.LFML04_0628"/>
<dbReference type="EMBL" id="CP002919">
    <property type="protein sequence ID" value="AFS52863.1"/>
    <property type="molecule type" value="Genomic_DNA"/>
</dbReference>
<dbReference type="HOGENOM" id="CLU_2935970_0_0_0"/>
<feature type="region of interest" description="Disordered" evidence="1">
    <location>
        <begin position="1"/>
        <end position="60"/>
    </location>
</feature>
<sequence>MEDSMNAKKGTNGMLNLNFPKETALPEKPVWKENAPEEGTGGLSVLDSWTPLNRIRSGRR</sequence>
<evidence type="ECO:0000313" key="3">
    <source>
        <dbReference type="Proteomes" id="UP000006177"/>
    </source>
</evidence>
<dbReference type="KEGG" id="lfi:LFML04_0628"/>
<proteinExistence type="predicted"/>
<evidence type="ECO:0000313" key="2">
    <source>
        <dbReference type="EMBL" id="AFS52863.1"/>
    </source>
</evidence>
<dbReference type="Proteomes" id="UP000006177">
    <property type="component" value="Chromosome"/>
</dbReference>
<gene>
    <name evidence="2" type="ordered locus">LFML04_0628</name>
</gene>
<dbReference type="AlphaFoldDB" id="J9ZAI2"/>
<organism evidence="2 3">
    <name type="scientific">Leptospirillum ferriphilum (strain ML-04)</name>
    <dbReference type="NCBI Taxonomy" id="1048260"/>
    <lineage>
        <taxon>Bacteria</taxon>
        <taxon>Pseudomonadati</taxon>
        <taxon>Nitrospirota</taxon>
        <taxon>Nitrospiria</taxon>
        <taxon>Nitrospirales</taxon>
        <taxon>Nitrospiraceae</taxon>
        <taxon>Leptospirillum</taxon>
    </lineage>
</organism>
<accession>J9ZAI2</accession>